<evidence type="ECO:0000256" key="2">
    <source>
        <dbReference type="ARBA" id="ARBA00022723"/>
    </source>
</evidence>
<dbReference type="EMBL" id="KF900723">
    <property type="protein sequence ID" value="AIF04922.1"/>
    <property type="molecule type" value="Genomic_DNA"/>
</dbReference>
<evidence type="ECO:0000256" key="4">
    <source>
        <dbReference type="ARBA" id="ARBA00023002"/>
    </source>
</evidence>
<dbReference type="Gene3D" id="2.60.120.10">
    <property type="entry name" value="Jelly Rolls"/>
    <property type="match status" value="1"/>
</dbReference>
<proteinExistence type="inferred from homology"/>
<accession>A0A075GRU4</accession>
<name>A0A075GRU4_9EURY</name>
<dbReference type="GO" id="GO:0016702">
    <property type="term" value="F:oxidoreductase activity, acting on single donors with incorporation of molecular oxygen, incorporation of two atoms of oxygen"/>
    <property type="evidence" value="ECO:0007669"/>
    <property type="project" value="InterPro"/>
</dbReference>
<sequence>MTLEGLIGSLEDLSEFNLEGVYEAVSRTAVGFKDLEKWIDYDYPVSDSYGRKMVHDGGFFEVMVMCWKPGDYSAIHDHGEAEFGVVKVFGDTEHAAFKIVNQKLITLGRTIIEAGTTLEVAPALIHQMGNPGDRNFFSLHIYVNQATEGGITRDSRIYDYSRNAILRVDGGAFYLLPESEIKAREPLPEADSSTRQRDLKEAGKRAKAMKCGPEYKRILNEAPPTLVEPPLIQ</sequence>
<organism evidence="7">
    <name type="scientific">uncultured marine group II/III euryarchaeote KM3_177_C07</name>
    <dbReference type="NCBI Taxonomy" id="1457939"/>
    <lineage>
        <taxon>Archaea</taxon>
        <taxon>Methanobacteriati</taxon>
        <taxon>Methanobacteriota</taxon>
        <taxon>environmental samples</taxon>
    </lineage>
</organism>
<dbReference type="Pfam" id="PF05995">
    <property type="entry name" value="CDO_I"/>
    <property type="match status" value="1"/>
</dbReference>
<keyword evidence="2" id="KW-0479">Metal-binding</keyword>
<dbReference type="AlphaFoldDB" id="A0A075GRU4"/>
<feature type="compositionally biased region" description="Basic and acidic residues" evidence="6">
    <location>
        <begin position="185"/>
        <end position="204"/>
    </location>
</feature>
<dbReference type="InterPro" id="IPR014710">
    <property type="entry name" value="RmlC-like_jellyroll"/>
</dbReference>
<feature type="region of interest" description="Disordered" evidence="6">
    <location>
        <begin position="185"/>
        <end position="208"/>
    </location>
</feature>
<keyword evidence="5" id="KW-0408">Iron</keyword>
<keyword evidence="3 7" id="KW-0223">Dioxygenase</keyword>
<evidence type="ECO:0000256" key="5">
    <source>
        <dbReference type="ARBA" id="ARBA00023004"/>
    </source>
</evidence>
<dbReference type="InterPro" id="IPR010300">
    <property type="entry name" value="CDO_1"/>
</dbReference>
<dbReference type="PANTHER" id="PTHR12918:SF1">
    <property type="entry name" value="CYSTEINE DIOXYGENASE TYPE 1"/>
    <property type="match status" value="1"/>
</dbReference>
<evidence type="ECO:0000256" key="1">
    <source>
        <dbReference type="ARBA" id="ARBA00006622"/>
    </source>
</evidence>
<comment type="similarity">
    <text evidence="1">Belongs to the cysteine dioxygenase family.</text>
</comment>
<dbReference type="GO" id="GO:0008198">
    <property type="term" value="F:ferrous iron binding"/>
    <property type="evidence" value="ECO:0007669"/>
    <property type="project" value="TreeGrafter"/>
</dbReference>
<dbReference type="InterPro" id="IPR011051">
    <property type="entry name" value="RmlC_Cupin_sf"/>
</dbReference>
<dbReference type="SUPFAM" id="SSF51182">
    <property type="entry name" value="RmlC-like cupins"/>
    <property type="match status" value="1"/>
</dbReference>
<evidence type="ECO:0000256" key="6">
    <source>
        <dbReference type="SAM" id="MobiDB-lite"/>
    </source>
</evidence>
<dbReference type="CDD" id="cd10548">
    <property type="entry name" value="cupin_CDO"/>
    <property type="match status" value="1"/>
</dbReference>
<keyword evidence="4" id="KW-0560">Oxidoreductase</keyword>
<reference evidence="7" key="1">
    <citation type="journal article" date="2014" name="Genome Biol. Evol.">
        <title>Pangenome evidence for extensive interdomain horizontal transfer affecting lineage core and shell genes in uncultured planktonic thaumarchaeota and euryarchaeota.</title>
        <authorList>
            <person name="Deschamps P."/>
            <person name="Zivanovic Y."/>
            <person name="Moreira D."/>
            <person name="Rodriguez-Valera F."/>
            <person name="Lopez-Garcia P."/>
        </authorList>
    </citation>
    <scope>NUCLEOTIDE SEQUENCE</scope>
</reference>
<evidence type="ECO:0000256" key="3">
    <source>
        <dbReference type="ARBA" id="ARBA00022964"/>
    </source>
</evidence>
<evidence type="ECO:0000313" key="7">
    <source>
        <dbReference type="EMBL" id="AIF04922.1"/>
    </source>
</evidence>
<protein>
    <submittedName>
        <fullName evidence="7">Cysteine dioxygenase type I family</fullName>
    </submittedName>
</protein>
<dbReference type="PANTHER" id="PTHR12918">
    <property type="entry name" value="CYSTEINE DIOXYGENASE"/>
    <property type="match status" value="1"/>
</dbReference>